<evidence type="ECO:0000313" key="1">
    <source>
        <dbReference type="Proteomes" id="UP000050741"/>
    </source>
</evidence>
<sequence>MLFKVPTITRFGIGRFLTQLPNSHEVLRDRGDAAGLSQLQNGFRVATFDNGRPKAEQHFGHLGTGHGNIHTRGDRFSAGEFHYRDDYYPAMYGAVAVEGIDRGHLDYVAMLVANSCVGKWDRSFAASFNAPSPPVIQNMASMAVNNSVRLGGLRSFSSASAETITGDTQKINKAHHFSNFC</sequence>
<evidence type="ECO:0000313" key="2">
    <source>
        <dbReference type="WBParaSite" id="GPLIN_001206400"/>
    </source>
</evidence>
<reference evidence="1" key="2">
    <citation type="submission" date="2014-05" db="EMBL/GenBank/DDBJ databases">
        <title>The genome and life-stage specific transcriptomes of Globodera pallida elucidate key aspects of plant parasitism by a cyst nematode.</title>
        <authorList>
            <person name="Cotton J.A."/>
            <person name="Lilley C.J."/>
            <person name="Jones L.M."/>
            <person name="Kikuchi T."/>
            <person name="Reid A.J."/>
            <person name="Thorpe P."/>
            <person name="Tsai I.J."/>
            <person name="Beasley H."/>
            <person name="Blok V."/>
            <person name="Cock P.J.A."/>
            <person name="Van den Akker S.E."/>
            <person name="Holroyd N."/>
            <person name="Hunt M."/>
            <person name="Mantelin S."/>
            <person name="Naghra H."/>
            <person name="Pain A."/>
            <person name="Palomares-Rius J.E."/>
            <person name="Zarowiecki M."/>
            <person name="Berriman M."/>
            <person name="Jones J.T."/>
            <person name="Urwin P.E."/>
        </authorList>
    </citation>
    <scope>NUCLEOTIDE SEQUENCE [LARGE SCALE GENOMIC DNA]</scope>
    <source>
        <strain evidence="1">Lindley</strain>
    </source>
</reference>
<dbReference type="AlphaFoldDB" id="A0A183CGQ9"/>
<proteinExistence type="predicted"/>
<reference evidence="2" key="3">
    <citation type="submission" date="2016-06" db="UniProtKB">
        <authorList>
            <consortium name="WormBaseParasite"/>
        </authorList>
    </citation>
    <scope>IDENTIFICATION</scope>
</reference>
<accession>A0A183CGQ9</accession>
<protein>
    <submittedName>
        <fullName evidence="2">Metalloprotease</fullName>
    </submittedName>
</protein>
<dbReference type="WBParaSite" id="GPLIN_001206400">
    <property type="protein sequence ID" value="GPLIN_001206400"/>
    <property type="gene ID" value="GPLIN_001206400"/>
</dbReference>
<dbReference type="Proteomes" id="UP000050741">
    <property type="component" value="Unassembled WGS sequence"/>
</dbReference>
<organism evidence="1 2">
    <name type="scientific">Globodera pallida</name>
    <name type="common">Potato cyst nematode worm</name>
    <name type="synonym">Heterodera pallida</name>
    <dbReference type="NCBI Taxonomy" id="36090"/>
    <lineage>
        <taxon>Eukaryota</taxon>
        <taxon>Metazoa</taxon>
        <taxon>Ecdysozoa</taxon>
        <taxon>Nematoda</taxon>
        <taxon>Chromadorea</taxon>
        <taxon>Rhabditida</taxon>
        <taxon>Tylenchina</taxon>
        <taxon>Tylenchomorpha</taxon>
        <taxon>Tylenchoidea</taxon>
        <taxon>Heteroderidae</taxon>
        <taxon>Heteroderinae</taxon>
        <taxon>Globodera</taxon>
    </lineage>
</organism>
<name>A0A183CGQ9_GLOPA</name>
<dbReference type="Gene3D" id="3.30.830.10">
    <property type="entry name" value="Metalloenzyme, LuxS/M16 peptidase-like"/>
    <property type="match status" value="1"/>
</dbReference>
<reference evidence="1" key="1">
    <citation type="submission" date="2013-12" db="EMBL/GenBank/DDBJ databases">
        <authorList>
            <person name="Aslett M."/>
        </authorList>
    </citation>
    <scope>NUCLEOTIDE SEQUENCE [LARGE SCALE GENOMIC DNA]</scope>
    <source>
        <strain evidence="1">Lindley</strain>
    </source>
</reference>
<keyword evidence="1" id="KW-1185">Reference proteome</keyword>